<evidence type="ECO:0000313" key="10">
    <source>
        <dbReference type="EMBL" id="TCC53176.1"/>
    </source>
</evidence>
<feature type="region of interest" description="Disordered" evidence="8">
    <location>
        <begin position="1"/>
        <end position="23"/>
    </location>
</feature>
<evidence type="ECO:0000313" key="11">
    <source>
        <dbReference type="Proteomes" id="UP000293342"/>
    </source>
</evidence>
<dbReference type="Pfam" id="PF00528">
    <property type="entry name" value="BPD_transp_1"/>
    <property type="match status" value="1"/>
</dbReference>
<dbReference type="GO" id="GO:0005886">
    <property type="term" value="C:plasma membrane"/>
    <property type="evidence" value="ECO:0007669"/>
    <property type="project" value="UniProtKB-SubCell"/>
</dbReference>
<keyword evidence="11" id="KW-1185">Reference proteome</keyword>
<dbReference type="InterPro" id="IPR035906">
    <property type="entry name" value="MetI-like_sf"/>
</dbReference>
<feature type="transmembrane region" description="Helical" evidence="7">
    <location>
        <begin position="35"/>
        <end position="54"/>
    </location>
</feature>
<feature type="transmembrane region" description="Helical" evidence="7">
    <location>
        <begin position="128"/>
        <end position="146"/>
    </location>
</feature>
<feature type="transmembrane region" description="Helical" evidence="7">
    <location>
        <begin position="94"/>
        <end position="116"/>
    </location>
</feature>
<keyword evidence="3" id="KW-1003">Cell membrane</keyword>
<evidence type="ECO:0000256" key="2">
    <source>
        <dbReference type="ARBA" id="ARBA00022448"/>
    </source>
</evidence>
<dbReference type="PANTHER" id="PTHR30193:SF37">
    <property type="entry name" value="INNER MEMBRANE ABC TRANSPORTER PERMEASE PROTEIN YCJO"/>
    <property type="match status" value="1"/>
</dbReference>
<dbReference type="PANTHER" id="PTHR30193">
    <property type="entry name" value="ABC TRANSPORTER PERMEASE PROTEIN"/>
    <property type="match status" value="1"/>
</dbReference>
<evidence type="ECO:0000259" key="9">
    <source>
        <dbReference type="PROSITE" id="PS50928"/>
    </source>
</evidence>
<evidence type="ECO:0000256" key="6">
    <source>
        <dbReference type="ARBA" id="ARBA00023136"/>
    </source>
</evidence>
<comment type="subcellular location">
    <subcellularLocation>
        <location evidence="1 7">Cell membrane</location>
        <topology evidence="1 7">Multi-pass membrane protein</topology>
    </subcellularLocation>
</comment>
<gene>
    <name evidence="10" type="ORF">E0H75_05520</name>
</gene>
<feature type="compositionally biased region" description="Polar residues" evidence="8">
    <location>
        <begin position="1"/>
        <end position="10"/>
    </location>
</feature>
<dbReference type="GO" id="GO:0055085">
    <property type="term" value="P:transmembrane transport"/>
    <property type="evidence" value="ECO:0007669"/>
    <property type="project" value="InterPro"/>
</dbReference>
<evidence type="ECO:0000256" key="8">
    <source>
        <dbReference type="SAM" id="MobiDB-lite"/>
    </source>
</evidence>
<name>A0A4R0K5G5_9ACTN</name>
<dbReference type="InterPro" id="IPR000515">
    <property type="entry name" value="MetI-like"/>
</dbReference>
<dbReference type="AlphaFoldDB" id="A0A4R0K5G5"/>
<evidence type="ECO:0000256" key="3">
    <source>
        <dbReference type="ARBA" id="ARBA00022475"/>
    </source>
</evidence>
<reference evidence="10 11" key="1">
    <citation type="submission" date="2019-02" db="EMBL/GenBank/DDBJ databases">
        <title>Kribbella capetownensis sp. nov. and Kribbella speibonae sp. nov., isolated from soil.</title>
        <authorList>
            <person name="Curtis S.M."/>
            <person name="Norton I."/>
            <person name="Everest G.J."/>
            <person name="Meyers P.R."/>
        </authorList>
    </citation>
    <scope>NUCLEOTIDE SEQUENCE [LARGE SCALE GENOMIC DNA]</scope>
    <source>
        <strain evidence="10 11">YM53</strain>
    </source>
</reference>
<comment type="caution">
    <text evidence="10">The sequence shown here is derived from an EMBL/GenBank/DDBJ whole genome shotgun (WGS) entry which is preliminary data.</text>
</comment>
<protein>
    <submittedName>
        <fullName evidence="10">Sugar ABC transporter permease</fullName>
    </submittedName>
</protein>
<dbReference type="SUPFAM" id="SSF161098">
    <property type="entry name" value="MetI-like"/>
    <property type="match status" value="1"/>
</dbReference>
<evidence type="ECO:0000256" key="7">
    <source>
        <dbReference type="RuleBase" id="RU363032"/>
    </source>
</evidence>
<keyword evidence="5 7" id="KW-1133">Transmembrane helix</keyword>
<feature type="domain" description="ABC transmembrane type-1" evidence="9">
    <location>
        <begin position="90"/>
        <end position="302"/>
    </location>
</feature>
<dbReference type="OrthoDB" id="9804439at2"/>
<organism evidence="10 11">
    <name type="scientific">Kribbella capetownensis</name>
    <dbReference type="NCBI Taxonomy" id="1572659"/>
    <lineage>
        <taxon>Bacteria</taxon>
        <taxon>Bacillati</taxon>
        <taxon>Actinomycetota</taxon>
        <taxon>Actinomycetes</taxon>
        <taxon>Propionibacteriales</taxon>
        <taxon>Kribbellaceae</taxon>
        <taxon>Kribbella</taxon>
    </lineage>
</organism>
<keyword evidence="2 7" id="KW-0813">Transport</keyword>
<dbReference type="InterPro" id="IPR051393">
    <property type="entry name" value="ABC_transporter_permease"/>
</dbReference>
<comment type="similarity">
    <text evidence="7">Belongs to the binding-protein-dependent transport system permease family.</text>
</comment>
<evidence type="ECO:0000256" key="4">
    <source>
        <dbReference type="ARBA" id="ARBA00022692"/>
    </source>
</evidence>
<proteinExistence type="inferred from homology"/>
<feature type="transmembrane region" description="Helical" evidence="7">
    <location>
        <begin position="281"/>
        <end position="303"/>
    </location>
</feature>
<dbReference type="Gene3D" id="1.10.3720.10">
    <property type="entry name" value="MetI-like"/>
    <property type="match status" value="1"/>
</dbReference>
<dbReference type="EMBL" id="SJKD01000001">
    <property type="protein sequence ID" value="TCC53176.1"/>
    <property type="molecule type" value="Genomic_DNA"/>
</dbReference>
<dbReference type="PROSITE" id="PS50928">
    <property type="entry name" value="ABC_TM1"/>
    <property type="match status" value="1"/>
</dbReference>
<dbReference type="Proteomes" id="UP000293342">
    <property type="component" value="Unassembled WGS sequence"/>
</dbReference>
<sequence length="314" mass="33723">MGQAEVTSTIERPAPVKRRTTAQQSARTGARAAPLFGLPAVAVVALLLYLPFLWTTYVSFTDYDGLASPIWSGLANYKAMFSDPDLTGALVNTLLWVAGMVTLPVVLGLLIAVLTYGHKWGTWLRLPFLLPYAISGVAVGVIWGFVLQPDGALGQMLGFFGLPGAHTGWLQAGPGNTLMMIVAVTWQAAGVNALLFVVGLQSIPAEPLEAARLDGAEGFRMFWHQLWPQLRPITTVVIGLSIVGSLKTFDVVWVMTQGGPGTSSETLALSMYKETFVLNDYGQGAAIALFLSLVTFAASILYLRYQLGDSREQG</sequence>
<keyword evidence="6 7" id="KW-0472">Membrane</keyword>
<accession>A0A4R0K5G5</accession>
<keyword evidence="4 7" id="KW-0812">Transmembrane</keyword>
<dbReference type="CDD" id="cd06261">
    <property type="entry name" value="TM_PBP2"/>
    <property type="match status" value="1"/>
</dbReference>
<feature type="transmembrane region" description="Helical" evidence="7">
    <location>
        <begin position="177"/>
        <end position="198"/>
    </location>
</feature>
<evidence type="ECO:0000256" key="1">
    <source>
        <dbReference type="ARBA" id="ARBA00004651"/>
    </source>
</evidence>
<evidence type="ECO:0000256" key="5">
    <source>
        <dbReference type="ARBA" id="ARBA00022989"/>
    </source>
</evidence>